<proteinExistence type="predicted"/>
<dbReference type="EMBL" id="VXIT01000006">
    <property type="protein sequence ID" value="KAA6412044.1"/>
    <property type="molecule type" value="Genomic_DNA"/>
</dbReference>
<name>A0A5M8PTW0_9LECA</name>
<protein>
    <submittedName>
        <fullName evidence="1">Uncharacterized protein</fullName>
    </submittedName>
</protein>
<evidence type="ECO:0000313" key="2">
    <source>
        <dbReference type="Proteomes" id="UP000324767"/>
    </source>
</evidence>
<reference evidence="1 2" key="1">
    <citation type="submission" date="2019-09" db="EMBL/GenBank/DDBJ databases">
        <title>The hologenome of the rock-dwelling lichen Lasallia pustulata.</title>
        <authorList>
            <person name="Greshake Tzovaras B."/>
            <person name="Segers F."/>
            <person name="Bicker A."/>
            <person name="Dal Grande F."/>
            <person name="Otte J."/>
            <person name="Hankeln T."/>
            <person name="Schmitt I."/>
            <person name="Ebersberger I."/>
        </authorList>
    </citation>
    <scope>NUCLEOTIDE SEQUENCE [LARGE SCALE GENOMIC DNA]</scope>
    <source>
        <strain evidence="1">A1-1</strain>
    </source>
</reference>
<accession>A0A5M8PTW0</accession>
<dbReference type="Proteomes" id="UP000324767">
    <property type="component" value="Unassembled WGS sequence"/>
</dbReference>
<evidence type="ECO:0000313" key="1">
    <source>
        <dbReference type="EMBL" id="KAA6412044.1"/>
    </source>
</evidence>
<sequence>MVVSNISDHASNHYAKPSFKPSSLISSAWPANVYKEYQVETFWYNGSCFTCLSIVVSPFPLSPTHPSPHNLIHHRNPFPTRLHFEPLPMLLPAALTKPLHPLVTQLNMDKPLHAMRVRDLPRGQGRCEWRTLYL</sequence>
<organism evidence="1 2">
    <name type="scientific">Lasallia pustulata</name>
    <dbReference type="NCBI Taxonomy" id="136370"/>
    <lineage>
        <taxon>Eukaryota</taxon>
        <taxon>Fungi</taxon>
        <taxon>Dikarya</taxon>
        <taxon>Ascomycota</taxon>
        <taxon>Pezizomycotina</taxon>
        <taxon>Lecanoromycetes</taxon>
        <taxon>OSLEUM clade</taxon>
        <taxon>Umbilicariomycetidae</taxon>
        <taxon>Umbilicariales</taxon>
        <taxon>Umbilicariaceae</taxon>
        <taxon>Lasallia</taxon>
    </lineage>
</organism>
<gene>
    <name evidence="1" type="ORF">FRX48_04194</name>
</gene>
<dbReference type="AlphaFoldDB" id="A0A5M8PTW0"/>
<comment type="caution">
    <text evidence="1">The sequence shown here is derived from an EMBL/GenBank/DDBJ whole genome shotgun (WGS) entry which is preliminary data.</text>
</comment>